<accession>A0A412ITY3</accession>
<dbReference type="EMBL" id="QRVK01000006">
    <property type="protein sequence ID" value="RGS43526.1"/>
    <property type="molecule type" value="Genomic_DNA"/>
</dbReference>
<dbReference type="AlphaFoldDB" id="A0A412ITY3"/>
<dbReference type="Proteomes" id="UP000283295">
    <property type="component" value="Unassembled WGS sequence"/>
</dbReference>
<comment type="caution">
    <text evidence="1">The sequence shown here is derived from an EMBL/GenBank/DDBJ whole genome shotgun (WGS) entry which is preliminary data.</text>
</comment>
<gene>
    <name evidence="1" type="ORF">DWX94_04200</name>
</gene>
<sequence length="212" mass="24492">MKKKSSNWFEGKYVAMKDGGYLDITEAMHDSCDGKFCFQVTAEIFRNCSRNEDGTIYLIDDADDKTVKKIASARSSLNPKKVRAELHRLKSESIFMFEPYSPKSYWKHGVYRLVKSFPWRETLSFEEQIQEGMIFDSVAIQYIFFVNVQLANGELIPFPVSKLGKHTDTLSRKEEAEKLAREAVQEVRNVLLPRLEKGVEIQSIYLERKCGV</sequence>
<proteinExistence type="predicted"/>
<evidence type="ECO:0000313" key="2">
    <source>
        <dbReference type="Proteomes" id="UP000283295"/>
    </source>
</evidence>
<organism evidence="1 2">
    <name type="scientific">Coprococcus eutactus</name>
    <dbReference type="NCBI Taxonomy" id="33043"/>
    <lineage>
        <taxon>Bacteria</taxon>
        <taxon>Bacillati</taxon>
        <taxon>Bacillota</taxon>
        <taxon>Clostridia</taxon>
        <taxon>Lachnospirales</taxon>
        <taxon>Lachnospiraceae</taxon>
        <taxon>Coprococcus</taxon>
    </lineage>
</organism>
<protein>
    <submittedName>
        <fullName evidence="1">Uncharacterized protein</fullName>
    </submittedName>
</protein>
<evidence type="ECO:0000313" key="1">
    <source>
        <dbReference type="EMBL" id="RGS43526.1"/>
    </source>
</evidence>
<reference evidence="1 2" key="1">
    <citation type="submission" date="2018-08" db="EMBL/GenBank/DDBJ databases">
        <title>A genome reference for cultivated species of the human gut microbiota.</title>
        <authorList>
            <person name="Zou Y."/>
            <person name="Xue W."/>
            <person name="Luo G."/>
        </authorList>
    </citation>
    <scope>NUCLEOTIDE SEQUENCE [LARGE SCALE GENOMIC DNA]</scope>
    <source>
        <strain evidence="1 2">AF22-21</strain>
    </source>
</reference>
<name>A0A412ITY3_9FIRM</name>